<dbReference type="KEGG" id="cef:CE0046"/>
<dbReference type="Pfam" id="PF01936">
    <property type="entry name" value="NYN"/>
    <property type="match status" value="1"/>
</dbReference>
<proteinExistence type="predicted"/>
<dbReference type="STRING" id="196164.gene:10740436"/>
<feature type="domain" description="NYN" evidence="1">
    <location>
        <begin position="39"/>
        <end position="144"/>
    </location>
</feature>
<evidence type="ECO:0000313" key="2">
    <source>
        <dbReference type="EMBL" id="BAC16856.1"/>
    </source>
</evidence>
<accession>Q8FUH4</accession>
<evidence type="ECO:0000259" key="1">
    <source>
        <dbReference type="Pfam" id="PF01936"/>
    </source>
</evidence>
<dbReference type="AlphaFoldDB" id="Q8FUH4"/>
<dbReference type="Proteomes" id="UP000001409">
    <property type="component" value="Chromosome"/>
</dbReference>
<dbReference type="EMBL" id="BA000035">
    <property type="protein sequence ID" value="BAC16856.1"/>
    <property type="molecule type" value="Genomic_DNA"/>
</dbReference>
<dbReference type="GO" id="GO:0004540">
    <property type="term" value="F:RNA nuclease activity"/>
    <property type="evidence" value="ECO:0007669"/>
    <property type="project" value="InterPro"/>
</dbReference>
<reference evidence="2 3" key="1">
    <citation type="journal article" date="2003" name="Genome Res.">
        <title>Comparative complete genome sequence analysis of the amino acid replacements responsible for the thermostability of Corynebacterium efficiens.</title>
        <authorList>
            <person name="Nishio Y."/>
            <person name="Nakamura Y."/>
            <person name="Kawarabayasi Y."/>
            <person name="Usuda Y."/>
            <person name="Kimura E."/>
            <person name="Sugimoto S."/>
            <person name="Matsui K."/>
            <person name="Yamagishi A."/>
            <person name="Kikuchi H."/>
            <person name="Ikeo K."/>
            <person name="Gojobori T."/>
        </authorList>
    </citation>
    <scope>NUCLEOTIDE SEQUENCE [LARGE SCALE GENOMIC DNA]</scope>
    <source>
        <strain evidence="3">DSM 44549 / YS-314 / AJ 12310 / JCM 11189 / NBRC 100395</strain>
    </source>
</reference>
<organism evidence="2 3">
    <name type="scientific">Corynebacterium efficiens (strain DSM 44549 / YS-314 / AJ 12310 / JCM 11189 / NBRC 100395)</name>
    <dbReference type="NCBI Taxonomy" id="196164"/>
    <lineage>
        <taxon>Bacteria</taxon>
        <taxon>Bacillati</taxon>
        <taxon>Actinomycetota</taxon>
        <taxon>Actinomycetes</taxon>
        <taxon>Mycobacteriales</taxon>
        <taxon>Corynebacteriaceae</taxon>
        <taxon>Corynebacterium</taxon>
    </lineage>
</organism>
<protein>
    <recommendedName>
        <fullName evidence="1">NYN domain-containing protein</fullName>
    </recommendedName>
</protein>
<dbReference type="Gene3D" id="3.40.50.1010">
    <property type="entry name" value="5'-nuclease"/>
    <property type="match status" value="1"/>
</dbReference>
<dbReference type="InterPro" id="IPR021139">
    <property type="entry name" value="NYN"/>
</dbReference>
<accession>C8NRR0</accession>
<name>Q8FUH4_COREF</name>
<keyword evidence="3" id="KW-1185">Reference proteome</keyword>
<evidence type="ECO:0000313" key="3">
    <source>
        <dbReference type="Proteomes" id="UP000001409"/>
    </source>
</evidence>
<dbReference type="HOGENOM" id="CLU_114927_0_0_11"/>
<dbReference type="OrthoDB" id="5144756at2"/>
<sequence>MYTSRNQHFLDIENLCGTPDLYPEILTSTFHDYVHVTQAAPHDQFTVSTSHHNYTVAAFALRDIRSVHLLPPRSGPDGADMALIDGIAASRLNKNVDQICIGSGDHIFAFALTRLNNLGFHTTAVSRPEACSLHITRAASRVLYLPDRTTTHITYAQEIA</sequence>
<dbReference type="eggNOG" id="COG1432">
    <property type="taxonomic scope" value="Bacteria"/>
</dbReference>
<dbReference type="RefSeq" id="WP_006768647.1">
    <property type="nucleotide sequence ID" value="NC_004369.1"/>
</dbReference>